<reference evidence="2 3" key="1">
    <citation type="submission" date="2021-08" db="EMBL/GenBank/DDBJ databases">
        <title>Draft Genome Sequence of Phanerochaete sordida strain YK-624.</title>
        <authorList>
            <person name="Mori T."/>
            <person name="Dohra H."/>
            <person name="Suzuki T."/>
            <person name="Kawagishi H."/>
            <person name="Hirai H."/>
        </authorList>
    </citation>
    <scope>NUCLEOTIDE SEQUENCE [LARGE SCALE GENOMIC DNA]</scope>
    <source>
        <strain evidence="2 3">YK-624</strain>
    </source>
</reference>
<evidence type="ECO:0000313" key="2">
    <source>
        <dbReference type="EMBL" id="GJE98033.1"/>
    </source>
</evidence>
<evidence type="ECO:0000256" key="1">
    <source>
        <dbReference type="SAM" id="MobiDB-lite"/>
    </source>
</evidence>
<accession>A0A9P3GN84</accession>
<comment type="caution">
    <text evidence="2">The sequence shown here is derived from an EMBL/GenBank/DDBJ whole genome shotgun (WGS) entry which is preliminary data.</text>
</comment>
<feature type="compositionally biased region" description="Pro residues" evidence="1">
    <location>
        <begin position="19"/>
        <end position="32"/>
    </location>
</feature>
<feature type="region of interest" description="Disordered" evidence="1">
    <location>
        <begin position="18"/>
        <end position="37"/>
    </location>
</feature>
<feature type="region of interest" description="Disordered" evidence="1">
    <location>
        <begin position="96"/>
        <end position="211"/>
    </location>
</feature>
<keyword evidence="3" id="KW-1185">Reference proteome</keyword>
<feature type="region of interest" description="Disordered" evidence="1">
    <location>
        <begin position="240"/>
        <end position="290"/>
    </location>
</feature>
<feature type="compositionally biased region" description="Low complexity" evidence="1">
    <location>
        <begin position="159"/>
        <end position="174"/>
    </location>
</feature>
<evidence type="ECO:0000313" key="3">
    <source>
        <dbReference type="Proteomes" id="UP000703269"/>
    </source>
</evidence>
<organism evidence="2 3">
    <name type="scientific">Phanerochaete sordida</name>
    <dbReference type="NCBI Taxonomy" id="48140"/>
    <lineage>
        <taxon>Eukaryota</taxon>
        <taxon>Fungi</taxon>
        <taxon>Dikarya</taxon>
        <taxon>Basidiomycota</taxon>
        <taxon>Agaricomycotina</taxon>
        <taxon>Agaricomycetes</taxon>
        <taxon>Polyporales</taxon>
        <taxon>Phanerochaetaceae</taxon>
        <taxon>Phanerochaete</taxon>
    </lineage>
</organism>
<dbReference type="OrthoDB" id="3187054at2759"/>
<name>A0A9P3GN84_9APHY</name>
<protein>
    <submittedName>
        <fullName evidence="2">Uncharacterized protein</fullName>
    </submittedName>
</protein>
<gene>
    <name evidence="2" type="ORF">PsYK624_142550</name>
</gene>
<sequence>MPLPTTCPCPRPILKKHCTPPPSEVPSTPSIPSPRDESAQLLCIDPSVLQSMVRFPSTSDLTRTFTAYSPSMYDRSPIVVTPNKCKLPARGCPGKTYLPGDDAARSPTKPKALDASPAGFSAAGRHLHPRAVRVQIPYGAGDDEDEEVTPRASTSTSMHSHSLPPLVPDLSSSSESDESDGFTSPPLDCAPMSSSMHSKATSSPAGLPIPQQEPALYISPISSPTTPLPFRSRAFASFSRFPSHSTSPRSHSPCRDANPSSSPSRRRRSHSKSRRSRQCAGSPVSPSELETRYKSLSDRSMLAGCTLDVPDVGCFGGF</sequence>
<proteinExistence type="predicted"/>
<dbReference type="AlphaFoldDB" id="A0A9P3GN84"/>
<feature type="compositionally biased region" description="Basic residues" evidence="1">
    <location>
        <begin position="264"/>
        <end position="277"/>
    </location>
</feature>
<dbReference type="Proteomes" id="UP000703269">
    <property type="component" value="Unassembled WGS sequence"/>
</dbReference>
<dbReference type="EMBL" id="BPQB01000080">
    <property type="protein sequence ID" value="GJE98033.1"/>
    <property type="molecule type" value="Genomic_DNA"/>
</dbReference>
<feature type="compositionally biased region" description="Low complexity" evidence="1">
    <location>
        <begin position="193"/>
        <end position="203"/>
    </location>
</feature>
<feature type="compositionally biased region" description="Low complexity" evidence="1">
    <location>
        <begin position="240"/>
        <end position="251"/>
    </location>
</feature>